<keyword evidence="3" id="KW-1185">Reference proteome</keyword>
<dbReference type="VEuPathDB" id="FungiDB:LEMA_uP122710.1"/>
<name>E4ZSB2_LEPMJ</name>
<sequence>MAWHGMLHLLALRRLLMLLASAMSCAGTVNNYVLHSQVSSQKHIRSHTALDHPSRNYSSASTEAMIAPKTTGGLGPTRDLVVLPKFQSRMSLAVRQ</sequence>
<evidence type="ECO:0000256" key="1">
    <source>
        <dbReference type="SAM" id="SignalP"/>
    </source>
</evidence>
<feature type="chain" id="PRO_5003194785" evidence="1">
    <location>
        <begin position="28"/>
        <end position="96"/>
    </location>
</feature>
<dbReference type="GeneID" id="13290862"/>
<dbReference type="EMBL" id="FP929121">
    <property type="protein sequence ID" value="CBX94292.1"/>
    <property type="molecule type" value="Genomic_DNA"/>
</dbReference>
<protein>
    <submittedName>
        <fullName evidence="2">Predicted protein</fullName>
    </submittedName>
</protein>
<evidence type="ECO:0000313" key="3">
    <source>
        <dbReference type="Proteomes" id="UP000002668"/>
    </source>
</evidence>
<dbReference type="InParanoid" id="E4ZSB2"/>
<dbReference type="RefSeq" id="XP_003837736.1">
    <property type="nucleotide sequence ID" value="XM_003837688.1"/>
</dbReference>
<proteinExistence type="predicted"/>
<dbReference type="Proteomes" id="UP000002668">
    <property type="component" value="Genome"/>
</dbReference>
<gene>
    <name evidence="2" type="ORF">LEMA_uP122710.1</name>
</gene>
<feature type="signal peptide" evidence="1">
    <location>
        <begin position="1"/>
        <end position="27"/>
    </location>
</feature>
<keyword evidence="1" id="KW-0732">Signal</keyword>
<dbReference type="HOGENOM" id="CLU_2360101_0_0_1"/>
<reference evidence="3" key="1">
    <citation type="journal article" date="2011" name="Nat. Commun.">
        <title>Effector diversification within compartments of the Leptosphaeria maculans genome affected by Repeat-Induced Point mutations.</title>
        <authorList>
            <person name="Rouxel T."/>
            <person name="Grandaubert J."/>
            <person name="Hane J.K."/>
            <person name="Hoede C."/>
            <person name="van de Wouw A.P."/>
            <person name="Couloux A."/>
            <person name="Dominguez V."/>
            <person name="Anthouard V."/>
            <person name="Bally P."/>
            <person name="Bourras S."/>
            <person name="Cozijnsen A.J."/>
            <person name="Ciuffetti L.M."/>
            <person name="Degrave A."/>
            <person name="Dilmaghani A."/>
            <person name="Duret L."/>
            <person name="Fudal I."/>
            <person name="Goodwin S.B."/>
            <person name="Gout L."/>
            <person name="Glaser N."/>
            <person name="Linglin J."/>
            <person name="Kema G.H.J."/>
            <person name="Lapalu N."/>
            <person name="Lawrence C.B."/>
            <person name="May K."/>
            <person name="Meyer M."/>
            <person name="Ollivier B."/>
            <person name="Poulain J."/>
            <person name="Schoch C.L."/>
            <person name="Simon A."/>
            <person name="Spatafora J.W."/>
            <person name="Stachowiak A."/>
            <person name="Turgeon B.G."/>
            <person name="Tyler B.M."/>
            <person name="Vincent D."/>
            <person name="Weissenbach J."/>
            <person name="Amselem J."/>
            <person name="Quesneville H."/>
            <person name="Oliver R.P."/>
            <person name="Wincker P."/>
            <person name="Balesdent M.-H."/>
            <person name="Howlett B.J."/>
        </authorList>
    </citation>
    <scope>NUCLEOTIDE SEQUENCE [LARGE SCALE GENOMIC DNA]</scope>
    <source>
        <strain evidence="3">JN3 / isolate v23.1.3 / race Av1-4-5-6-7-8</strain>
    </source>
</reference>
<dbReference type="AlphaFoldDB" id="E4ZSB2"/>
<accession>E4ZSB2</accession>
<organism evidence="3">
    <name type="scientific">Leptosphaeria maculans (strain JN3 / isolate v23.1.3 / race Av1-4-5-6-7-8)</name>
    <name type="common">Blackleg fungus</name>
    <name type="synonym">Phoma lingam</name>
    <dbReference type="NCBI Taxonomy" id="985895"/>
    <lineage>
        <taxon>Eukaryota</taxon>
        <taxon>Fungi</taxon>
        <taxon>Dikarya</taxon>
        <taxon>Ascomycota</taxon>
        <taxon>Pezizomycotina</taxon>
        <taxon>Dothideomycetes</taxon>
        <taxon>Pleosporomycetidae</taxon>
        <taxon>Pleosporales</taxon>
        <taxon>Pleosporineae</taxon>
        <taxon>Leptosphaeriaceae</taxon>
        <taxon>Plenodomus</taxon>
        <taxon>Plenodomus lingam/Leptosphaeria maculans species complex</taxon>
    </lineage>
</organism>
<evidence type="ECO:0000313" key="2">
    <source>
        <dbReference type="EMBL" id="CBX94292.1"/>
    </source>
</evidence>